<accession>A0A2K9NGZ7</accession>
<dbReference type="Gene3D" id="1.20.1250.20">
    <property type="entry name" value="MFS general substrate transporter like domains"/>
    <property type="match status" value="1"/>
</dbReference>
<feature type="transmembrane region" description="Helical" evidence="4">
    <location>
        <begin position="508"/>
        <end position="526"/>
    </location>
</feature>
<feature type="transmembrane region" description="Helical" evidence="4">
    <location>
        <begin position="235"/>
        <end position="256"/>
    </location>
</feature>
<evidence type="ECO:0000313" key="7">
    <source>
        <dbReference type="Proteomes" id="UP000234752"/>
    </source>
</evidence>
<dbReference type="InterPro" id="IPR036259">
    <property type="entry name" value="MFS_trans_sf"/>
</dbReference>
<keyword evidence="1 4" id="KW-0812">Transmembrane</keyword>
<feature type="transmembrane region" description="Helical" evidence="4">
    <location>
        <begin position="181"/>
        <end position="203"/>
    </location>
</feature>
<dbReference type="Pfam" id="PF07690">
    <property type="entry name" value="MFS_1"/>
    <property type="match status" value="1"/>
</dbReference>
<dbReference type="Proteomes" id="UP000234752">
    <property type="component" value="Chromosome eg_2"/>
</dbReference>
<feature type="transmembrane region" description="Helical" evidence="4">
    <location>
        <begin position="268"/>
        <end position="289"/>
    </location>
</feature>
<feature type="transmembrane region" description="Helical" evidence="4">
    <location>
        <begin position="143"/>
        <end position="161"/>
    </location>
</feature>
<gene>
    <name evidence="6" type="ORF">C0V82_18485</name>
</gene>
<name>A0A2K9NGZ7_9PROT</name>
<evidence type="ECO:0000256" key="4">
    <source>
        <dbReference type="SAM" id="Phobius"/>
    </source>
</evidence>
<sequence length="546" mass="58557">MATRLPKPNFARAGLAFTCSNNWRAVFSSRTIVGSNRIVLSFHLISDLPLFPTDWRVLKWPPPKSSVRWTGMPRPVDGSRGHGRNWQHSLCPLGGWGDGNFPPPSIPIGERRLCHDKDISLYHLKPGACMSVDRSEFRQGWKVVAASALGIGTGLSPIPFYTMGVFVAPLSAEFGWGVDQIMLALMIMTLGAMVMGPVAGLAADKFGVRRVVLISVALFGLTLAGFALSNGSLTLFYINWMLMAALGAGTLPITWTRAVNNWFNANRGLALGLSLLGTGLFGAFAKLYANYLIGVVGWRMAYVGLALLPLLLALPVAYFLFHDVTDKGATGAPAKVARRGFTLRQALRTYRFWVLAIAFVPIAFAVGGPIPNLEKILGSKGLDAQQAVQIASLIGPSVIAGRLIGGWLIDRFWAPGVAFVLLALPAAACLLLTGDGVTATPAIVAVLLIGFAAGVEYDILAFMVSRYYGMRFYGAIYGMMYGFFAFGAGFGPFIFGRMFVQSGHYDTALLYGAIALLAGAAMLLTMGRYPTPESLPGDDARPVTEG</sequence>
<dbReference type="PANTHER" id="PTHR11360">
    <property type="entry name" value="MONOCARBOXYLATE TRANSPORTER"/>
    <property type="match status" value="1"/>
</dbReference>
<feature type="domain" description="Major facilitator superfamily (MFS) profile" evidence="5">
    <location>
        <begin position="145"/>
        <end position="530"/>
    </location>
</feature>
<dbReference type="InterPro" id="IPR020846">
    <property type="entry name" value="MFS_dom"/>
</dbReference>
<dbReference type="AlphaFoldDB" id="A0A2K9NGZ7"/>
<dbReference type="GO" id="GO:0022857">
    <property type="term" value="F:transmembrane transporter activity"/>
    <property type="evidence" value="ECO:0007669"/>
    <property type="project" value="InterPro"/>
</dbReference>
<evidence type="ECO:0000256" key="3">
    <source>
        <dbReference type="ARBA" id="ARBA00023136"/>
    </source>
</evidence>
<dbReference type="InterPro" id="IPR011701">
    <property type="entry name" value="MFS"/>
</dbReference>
<organism evidence="6 7">
    <name type="scientific">Niveispirillum cyanobacteriorum</name>
    <dbReference type="NCBI Taxonomy" id="1612173"/>
    <lineage>
        <taxon>Bacteria</taxon>
        <taxon>Pseudomonadati</taxon>
        <taxon>Pseudomonadota</taxon>
        <taxon>Alphaproteobacteria</taxon>
        <taxon>Rhodospirillales</taxon>
        <taxon>Azospirillaceae</taxon>
        <taxon>Niveispirillum</taxon>
    </lineage>
</organism>
<evidence type="ECO:0000256" key="1">
    <source>
        <dbReference type="ARBA" id="ARBA00022692"/>
    </source>
</evidence>
<evidence type="ECO:0000313" key="6">
    <source>
        <dbReference type="EMBL" id="AUN32364.1"/>
    </source>
</evidence>
<keyword evidence="7" id="KW-1185">Reference proteome</keyword>
<feature type="transmembrane region" description="Helical" evidence="4">
    <location>
        <begin position="472"/>
        <end position="496"/>
    </location>
</feature>
<keyword evidence="2 4" id="KW-1133">Transmembrane helix</keyword>
<evidence type="ECO:0000259" key="5">
    <source>
        <dbReference type="PROSITE" id="PS50850"/>
    </source>
</evidence>
<feature type="transmembrane region" description="Helical" evidence="4">
    <location>
        <begin position="210"/>
        <end position="229"/>
    </location>
</feature>
<dbReference type="SUPFAM" id="SSF103473">
    <property type="entry name" value="MFS general substrate transporter"/>
    <property type="match status" value="1"/>
</dbReference>
<evidence type="ECO:0000256" key="2">
    <source>
        <dbReference type="ARBA" id="ARBA00022989"/>
    </source>
</evidence>
<feature type="transmembrane region" description="Helical" evidence="4">
    <location>
        <begin position="349"/>
        <end position="367"/>
    </location>
</feature>
<proteinExistence type="predicted"/>
<reference evidence="6 7" key="1">
    <citation type="submission" date="2017-12" db="EMBL/GenBank/DDBJ databases">
        <title>Genomes of bacteria within cyanobacterial aggregates.</title>
        <authorList>
            <person name="Cai H."/>
        </authorList>
    </citation>
    <scope>NUCLEOTIDE SEQUENCE [LARGE SCALE GENOMIC DNA]</scope>
    <source>
        <strain evidence="6 7">TH16</strain>
    </source>
</reference>
<feature type="transmembrane region" description="Helical" evidence="4">
    <location>
        <begin position="439"/>
        <end position="460"/>
    </location>
</feature>
<protein>
    <submittedName>
        <fullName evidence="6">MFS transporter</fullName>
    </submittedName>
</protein>
<keyword evidence="3 4" id="KW-0472">Membrane</keyword>
<dbReference type="EMBL" id="CP025612">
    <property type="protein sequence ID" value="AUN32364.1"/>
    <property type="molecule type" value="Genomic_DNA"/>
</dbReference>
<dbReference type="InterPro" id="IPR050327">
    <property type="entry name" value="Proton-linked_MCT"/>
</dbReference>
<feature type="transmembrane region" description="Helical" evidence="4">
    <location>
        <begin position="412"/>
        <end position="433"/>
    </location>
</feature>
<dbReference type="KEGG" id="ncb:C0V82_18485"/>
<feature type="transmembrane region" description="Helical" evidence="4">
    <location>
        <begin position="301"/>
        <end position="321"/>
    </location>
</feature>
<dbReference type="PROSITE" id="PS50850">
    <property type="entry name" value="MFS"/>
    <property type="match status" value="1"/>
</dbReference>